<dbReference type="InterPro" id="IPR043128">
    <property type="entry name" value="Rev_trsase/Diguanyl_cyclase"/>
</dbReference>
<keyword evidence="2" id="KW-0902">Two-component regulatory system</keyword>
<protein>
    <submittedName>
        <fullName evidence="8">Response regulator</fullName>
    </submittedName>
</protein>
<reference evidence="9" key="1">
    <citation type="journal article" date="2019" name="Int. J. Syst. Evol. Microbiol.">
        <title>The Global Catalogue of Microorganisms (GCM) 10K type strain sequencing project: providing services to taxonomists for standard genome sequencing and annotation.</title>
        <authorList>
            <consortium name="The Broad Institute Genomics Platform"/>
            <consortium name="The Broad Institute Genome Sequencing Center for Infectious Disease"/>
            <person name="Wu L."/>
            <person name="Ma J."/>
        </authorList>
    </citation>
    <scope>NUCLEOTIDE SEQUENCE [LARGE SCALE GENOMIC DNA]</scope>
    <source>
        <strain evidence="9">CGMCC 1.18575</strain>
    </source>
</reference>
<dbReference type="InterPro" id="IPR001789">
    <property type="entry name" value="Sig_transdc_resp-reg_receiver"/>
</dbReference>
<keyword evidence="3" id="KW-0805">Transcription regulation</keyword>
<proteinExistence type="predicted"/>
<dbReference type="Gene3D" id="3.30.70.270">
    <property type="match status" value="1"/>
</dbReference>
<keyword evidence="4" id="KW-0238">DNA-binding</keyword>
<dbReference type="InterPro" id="IPR000160">
    <property type="entry name" value="GGDEF_dom"/>
</dbReference>
<evidence type="ECO:0000256" key="2">
    <source>
        <dbReference type="ARBA" id="ARBA00023012"/>
    </source>
</evidence>
<dbReference type="EMBL" id="JBHSMI010000028">
    <property type="protein sequence ID" value="MFC5404784.1"/>
    <property type="molecule type" value="Genomic_DNA"/>
</dbReference>
<dbReference type="PANTHER" id="PTHR48111:SF1">
    <property type="entry name" value="TWO-COMPONENT RESPONSE REGULATOR ORR33"/>
    <property type="match status" value="1"/>
</dbReference>
<evidence type="ECO:0000256" key="5">
    <source>
        <dbReference type="ARBA" id="ARBA00023163"/>
    </source>
</evidence>
<dbReference type="PANTHER" id="PTHR48111">
    <property type="entry name" value="REGULATOR OF RPOS"/>
    <property type="match status" value="1"/>
</dbReference>
<evidence type="ECO:0000313" key="8">
    <source>
        <dbReference type="EMBL" id="MFC5404784.1"/>
    </source>
</evidence>
<dbReference type="SUPFAM" id="SSF55073">
    <property type="entry name" value="Nucleotide cyclase"/>
    <property type="match status" value="1"/>
</dbReference>
<dbReference type="Proteomes" id="UP001596113">
    <property type="component" value="Unassembled WGS sequence"/>
</dbReference>
<dbReference type="SMART" id="SM00448">
    <property type="entry name" value="REC"/>
    <property type="match status" value="1"/>
</dbReference>
<name>A0ABW0HUT3_9BACL</name>
<accession>A0ABW0HUT3</accession>
<comment type="caution">
    <text evidence="8">The sequence shown here is derived from an EMBL/GenBank/DDBJ whole genome shotgun (WGS) entry which is preliminary data.</text>
</comment>
<dbReference type="InterPro" id="IPR039420">
    <property type="entry name" value="WalR-like"/>
</dbReference>
<feature type="domain" description="Response regulatory" evidence="7">
    <location>
        <begin position="302"/>
        <end position="425"/>
    </location>
</feature>
<evidence type="ECO:0000256" key="4">
    <source>
        <dbReference type="ARBA" id="ARBA00023125"/>
    </source>
</evidence>
<evidence type="ECO:0000313" key="9">
    <source>
        <dbReference type="Proteomes" id="UP001596113"/>
    </source>
</evidence>
<dbReference type="PROSITE" id="PS50110">
    <property type="entry name" value="RESPONSE_REGULATORY"/>
    <property type="match status" value="1"/>
</dbReference>
<dbReference type="InterPro" id="IPR029787">
    <property type="entry name" value="Nucleotide_cyclase"/>
</dbReference>
<evidence type="ECO:0000256" key="3">
    <source>
        <dbReference type="ARBA" id="ARBA00023015"/>
    </source>
</evidence>
<dbReference type="Pfam" id="PF00072">
    <property type="entry name" value="Response_reg"/>
    <property type="match status" value="1"/>
</dbReference>
<evidence type="ECO:0000256" key="6">
    <source>
        <dbReference type="PROSITE-ProRule" id="PRU00169"/>
    </source>
</evidence>
<feature type="modified residue" description="4-aspartylphosphate" evidence="6">
    <location>
        <position position="358"/>
    </location>
</feature>
<evidence type="ECO:0000259" key="7">
    <source>
        <dbReference type="PROSITE" id="PS50110"/>
    </source>
</evidence>
<organism evidence="8 9">
    <name type="scientific">Cohnella soli</name>
    <dbReference type="NCBI Taxonomy" id="425005"/>
    <lineage>
        <taxon>Bacteria</taxon>
        <taxon>Bacillati</taxon>
        <taxon>Bacillota</taxon>
        <taxon>Bacilli</taxon>
        <taxon>Bacillales</taxon>
        <taxon>Paenibacillaceae</taxon>
        <taxon>Cohnella</taxon>
    </lineage>
</organism>
<dbReference type="Gene3D" id="3.40.50.2300">
    <property type="match status" value="1"/>
</dbReference>
<keyword evidence="1 6" id="KW-0597">Phosphoprotein</keyword>
<keyword evidence="9" id="KW-1185">Reference proteome</keyword>
<keyword evidence="5" id="KW-0804">Transcription</keyword>
<sequence length="429" mass="49141">MNRLEMKKHPIILIVSHKMDWDIADETNIGFKIEVTEGGRIPDLLSRLDFVNPDCLVIDLDASTAELKEDLDAWTELREICEMRYIPLIGVAEKSNPELEWAVLADAFLHPADHTGLQRHVRKLLERRERILGQILIDPLTGAFNDKYLRREVDLQLSDIKRSYETFALVYAEIDQSESDPGLRRVATRSLADFIQKSIRPTDRLAHHPEGGFVLVLPKTVKDDAAKLMKRLIQLFSEMPIDTNDGPKHVSFSAKVKEFTDPGISVDECLALMPFTEADPQERQGLVLDSSDDGKMAVRKLMVAIIDDDRLIRELLKQQLADIGEELYHVEVRAFEDGEAFFNDPWHRQNERFLVIIDRIMPKMDGLEVLSRIRAGYDRRRYLCVMVSSRGAETEIALAIQKGANDYVVKPFSLKELRVRIQRLIGGMR</sequence>
<dbReference type="SUPFAM" id="SSF52172">
    <property type="entry name" value="CheY-like"/>
    <property type="match status" value="1"/>
</dbReference>
<gene>
    <name evidence="8" type="ORF">ACFPOF_18755</name>
</gene>
<dbReference type="InterPro" id="IPR011006">
    <property type="entry name" value="CheY-like_superfamily"/>
</dbReference>
<dbReference type="SMART" id="SM00267">
    <property type="entry name" value="GGDEF"/>
    <property type="match status" value="1"/>
</dbReference>
<dbReference type="RefSeq" id="WP_378135387.1">
    <property type="nucleotide sequence ID" value="NZ_JBHSMI010000028.1"/>
</dbReference>
<evidence type="ECO:0000256" key="1">
    <source>
        <dbReference type="ARBA" id="ARBA00022553"/>
    </source>
</evidence>